<accession>A0A517P8J4</accession>
<protein>
    <submittedName>
        <fullName evidence="2">Uncharacterized protein</fullName>
    </submittedName>
</protein>
<reference evidence="2 3" key="1">
    <citation type="submission" date="2019-02" db="EMBL/GenBank/DDBJ databases">
        <title>Deep-cultivation of Planctomycetes and their phenomic and genomic characterization uncovers novel biology.</title>
        <authorList>
            <person name="Wiegand S."/>
            <person name="Jogler M."/>
            <person name="Boedeker C."/>
            <person name="Pinto D."/>
            <person name="Vollmers J."/>
            <person name="Rivas-Marin E."/>
            <person name="Kohn T."/>
            <person name="Peeters S.H."/>
            <person name="Heuer A."/>
            <person name="Rast P."/>
            <person name="Oberbeckmann S."/>
            <person name="Bunk B."/>
            <person name="Jeske O."/>
            <person name="Meyerdierks A."/>
            <person name="Storesund J.E."/>
            <person name="Kallscheuer N."/>
            <person name="Luecker S."/>
            <person name="Lage O.M."/>
            <person name="Pohl T."/>
            <person name="Merkel B.J."/>
            <person name="Hornburger P."/>
            <person name="Mueller R.-W."/>
            <person name="Bruemmer F."/>
            <person name="Labrenz M."/>
            <person name="Spormann A.M."/>
            <person name="Op den Camp H."/>
            <person name="Overmann J."/>
            <person name="Amann R."/>
            <person name="Jetten M.S.M."/>
            <person name="Mascher T."/>
            <person name="Medema M.H."/>
            <person name="Devos D.P."/>
            <person name="Kaster A.-K."/>
            <person name="Ovreas L."/>
            <person name="Rohde M."/>
            <person name="Galperin M.Y."/>
            <person name="Jogler C."/>
        </authorList>
    </citation>
    <scope>NUCLEOTIDE SEQUENCE [LARGE SCALE GENOMIC DNA]</scope>
    <source>
        <strain evidence="2 3">CA12</strain>
    </source>
</reference>
<feature type="transmembrane region" description="Helical" evidence="1">
    <location>
        <begin position="72"/>
        <end position="90"/>
    </location>
</feature>
<sequence>MTAPADPAVIAPADPADGPPRFRWRLFPAAGCGLAALYSGLLAASTAAMLFHFAGSPFPGSRELWPWATAMLLHRTAMTLAWGVAVPFFWRGQWTWAWIAVAAAILFPLASTLLVSRLMPY</sequence>
<feature type="transmembrane region" description="Helical" evidence="1">
    <location>
        <begin position="96"/>
        <end position="115"/>
    </location>
</feature>
<dbReference type="EMBL" id="CP036265">
    <property type="protein sequence ID" value="QDT15687.1"/>
    <property type="molecule type" value="Genomic_DNA"/>
</dbReference>
<feature type="transmembrane region" description="Helical" evidence="1">
    <location>
        <begin position="26"/>
        <end position="51"/>
    </location>
</feature>
<keyword evidence="1" id="KW-1133">Transmembrane helix</keyword>
<dbReference type="Proteomes" id="UP000318741">
    <property type="component" value="Chromosome"/>
</dbReference>
<dbReference type="RefSeq" id="WP_145358596.1">
    <property type="nucleotide sequence ID" value="NZ_CP036265.1"/>
</dbReference>
<keyword evidence="1" id="KW-0472">Membrane</keyword>
<dbReference type="KEGG" id="acaf:CA12_17770"/>
<evidence type="ECO:0000256" key="1">
    <source>
        <dbReference type="SAM" id="Phobius"/>
    </source>
</evidence>
<keyword evidence="1" id="KW-0812">Transmembrane</keyword>
<gene>
    <name evidence="2" type="ORF">CA12_17770</name>
</gene>
<proteinExistence type="predicted"/>
<organism evidence="2 3">
    <name type="scientific">Alienimonas californiensis</name>
    <dbReference type="NCBI Taxonomy" id="2527989"/>
    <lineage>
        <taxon>Bacteria</taxon>
        <taxon>Pseudomonadati</taxon>
        <taxon>Planctomycetota</taxon>
        <taxon>Planctomycetia</taxon>
        <taxon>Planctomycetales</taxon>
        <taxon>Planctomycetaceae</taxon>
        <taxon>Alienimonas</taxon>
    </lineage>
</organism>
<keyword evidence="3" id="KW-1185">Reference proteome</keyword>
<evidence type="ECO:0000313" key="3">
    <source>
        <dbReference type="Proteomes" id="UP000318741"/>
    </source>
</evidence>
<dbReference type="AlphaFoldDB" id="A0A517P8J4"/>
<name>A0A517P8J4_9PLAN</name>
<evidence type="ECO:0000313" key="2">
    <source>
        <dbReference type="EMBL" id="QDT15687.1"/>
    </source>
</evidence>